<dbReference type="AlphaFoldDB" id="A0A379YIV4"/>
<reference evidence="2 3" key="1">
    <citation type="submission" date="2018-06" db="EMBL/GenBank/DDBJ databases">
        <authorList>
            <consortium name="Pathogen Informatics"/>
            <person name="Doyle S."/>
        </authorList>
    </citation>
    <scope>NUCLEOTIDE SEQUENCE [LARGE SCALE GENOMIC DNA]</scope>
    <source>
        <strain evidence="2 3">NCTC12420</strain>
    </source>
</reference>
<keyword evidence="1" id="KW-1133">Transmembrane helix</keyword>
<dbReference type="SUPFAM" id="SSF82866">
    <property type="entry name" value="Multidrug efflux transporter AcrB transmembrane domain"/>
    <property type="match status" value="1"/>
</dbReference>
<gene>
    <name evidence="2" type="primary">ttgB</name>
    <name evidence="2" type="ORF">NCTC12420_04986</name>
</gene>
<protein>
    <submittedName>
        <fullName evidence="2">Cation transport protein</fullName>
    </submittedName>
</protein>
<name>A0A379YIV4_SALER</name>
<evidence type="ECO:0000313" key="2">
    <source>
        <dbReference type="EMBL" id="SUI45708.1"/>
    </source>
</evidence>
<dbReference type="PANTHER" id="PTHR32063">
    <property type="match status" value="1"/>
</dbReference>
<dbReference type="GO" id="GO:0005886">
    <property type="term" value="C:plasma membrane"/>
    <property type="evidence" value="ECO:0007669"/>
    <property type="project" value="TreeGrafter"/>
</dbReference>
<dbReference type="GO" id="GO:0042910">
    <property type="term" value="F:xenobiotic transmembrane transporter activity"/>
    <property type="evidence" value="ECO:0007669"/>
    <property type="project" value="TreeGrafter"/>
</dbReference>
<dbReference type="Gene3D" id="1.20.1640.10">
    <property type="entry name" value="Multidrug efflux transporter AcrB transmembrane domain"/>
    <property type="match status" value="1"/>
</dbReference>
<feature type="transmembrane region" description="Helical" evidence="1">
    <location>
        <begin position="59"/>
        <end position="85"/>
    </location>
</feature>
<dbReference type="Proteomes" id="UP000254220">
    <property type="component" value="Unassembled WGS sequence"/>
</dbReference>
<evidence type="ECO:0000313" key="3">
    <source>
        <dbReference type="Proteomes" id="UP000254220"/>
    </source>
</evidence>
<organism evidence="2 3">
    <name type="scientific">Salmonella enterica subsp. indica</name>
    <dbReference type="NCBI Taxonomy" id="59207"/>
    <lineage>
        <taxon>Bacteria</taxon>
        <taxon>Pseudomonadati</taxon>
        <taxon>Pseudomonadota</taxon>
        <taxon>Gammaproteobacteria</taxon>
        <taxon>Enterobacterales</taxon>
        <taxon>Enterobacteriaceae</taxon>
        <taxon>Salmonella</taxon>
    </lineage>
</organism>
<evidence type="ECO:0000256" key="1">
    <source>
        <dbReference type="SAM" id="Phobius"/>
    </source>
</evidence>
<dbReference type="PANTHER" id="PTHR32063:SF26">
    <property type="entry name" value="EFFLUX PUMP MEMBRANE TRANSPORTER"/>
    <property type="match status" value="1"/>
</dbReference>
<dbReference type="Pfam" id="PF00873">
    <property type="entry name" value="ACR_tran"/>
    <property type="match status" value="1"/>
</dbReference>
<sequence>MIVEFARAKEYEGADPLTAVLEASRLRLRPILMTSFAFIAGVVPLVLATGAGAEMRHAMGIAVFAGMLGVTLFGLLLTPVFYVVVRRMALKRETARTVSIRMISKHNDGNGIMKIIFTGYRQTATLATLAFVTTLAGCTMAPKHERPASPTAMVYPYETSTVSGALDAA</sequence>
<dbReference type="InterPro" id="IPR001036">
    <property type="entry name" value="Acrflvin-R"/>
</dbReference>
<dbReference type="EMBL" id="UGYB01000003">
    <property type="protein sequence ID" value="SUI45708.1"/>
    <property type="molecule type" value="Genomic_DNA"/>
</dbReference>
<accession>A0A379YIV4</accession>
<feature type="transmembrane region" description="Helical" evidence="1">
    <location>
        <begin position="31"/>
        <end position="53"/>
    </location>
</feature>
<keyword evidence="1" id="KW-0812">Transmembrane</keyword>
<keyword evidence="1" id="KW-0472">Membrane</keyword>
<proteinExistence type="predicted"/>